<sequence>MKPDNDILKQVDRRSGMTVPDDYFANFARQMMQQLPEKEFESTDKKILPRTWWQRCRPYVYLAAMFAGIWCMMKVFNDIGSRTADMSIENNPVMASVLSSDHFYDYYSIDNVDEYDLMEEMYNEGVTLENLK</sequence>
<protein>
    <submittedName>
        <fullName evidence="1">Uncharacterized protein</fullName>
    </submittedName>
</protein>
<dbReference type="AlphaFoldDB" id="A0A4P7VBA8"/>
<gene>
    <name evidence="1" type="ORF">E7746_01770</name>
</gene>
<proteinExistence type="predicted"/>
<keyword evidence="2" id="KW-1185">Reference proteome</keyword>
<dbReference type="EMBL" id="CP039393">
    <property type="protein sequence ID" value="QCD34690.1"/>
    <property type="molecule type" value="Genomic_DNA"/>
</dbReference>
<dbReference type="KEGG" id="mgod:E7746_01770"/>
<dbReference type="OrthoDB" id="1121419at2"/>
<evidence type="ECO:0000313" key="1">
    <source>
        <dbReference type="EMBL" id="QCD34690.1"/>
    </source>
</evidence>
<organism evidence="1 2">
    <name type="scientific">Muribaculum gordoncarteri</name>
    <dbReference type="NCBI Taxonomy" id="2530390"/>
    <lineage>
        <taxon>Bacteria</taxon>
        <taxon>Pseudomonadati</taxon>
        <taxon>Bacteroidota</taxon>
        <taxon>Bacteroidia</taxon>
        <taxon>Bacteroidales</taxon>
        <taxon>Muribaculaceae</taxon>
        <taxon>Muribaculum</taxon>
    </lineage>
</organism>
<name>A0A4P7VBA8_9BACT</name>
<accession>A0A4P7VBA8</accession>
<dbReference type="Proteomes" id="UP000297031">
    <property type="component" value="Chromosome"/>
</dbReference>
<evidence type="ECO:0000313" key="2">
    <source>
        <dbReference type="Proteomes" id="UP000297031"/>
    </source>
</evidence>
<dbReference type="RefSeq" id="WP_123395337.1">
    <property type="nucleotide sequence ID" value="NZ_CANQMU010000014.1"/>
</dbReference>
<reference evidence="1 2" key="1">
    <citation type="submission" date="2019-02" db="EMBL/GenBank/DDBJ databases">
        <title>Isolation and identification of novel species under the genus Muribaculum.</title>
        <authorList>
            <person name="Miyake S."/>
            <person name="Ding Y."/>
            <person name="Low A."/>
            <person name="Soh M."/>
            <person name="Seedorf H."/>
        </authorList>
    </citation>
    <scope>NUCLEOTIDE SEQUENCE [LARGE SCALE GENOMIC DNA]</scope>
    <source>
        <strain evidence="1 2">TLL-A4</strain>
    </source>
</reference>